<sequence>MSEASESEISGSESSLYSEISANESKPKTSNGKTSKSASTKRKKKSASSSSSKPTSKRKKGEEVQKYKSAAMIEDSDEEDYALDGKGYVVTKVATTTKTPDSGVDAKDLGSDEEVAAEPAQKKRKVDSKSASKPTASSSSKDAVKPRPSATKRESKTPSAKKPAKESDEGDPSSAEVVVQKSSSKTKTKKAADPPARKGKKAELSKDEETIKQLKSFVVACGQRKVWSKEFKDIADDPSAQIRRLKQLLAELGMSGRMSMAKAKEIKKKRDMAQELEDVQSFHDNIVAPPAGKRATRGQTTKKAPVAVESSDESDEDGGSYGQPRRKAKNAHQSIMAFLGDQSDDDD</sequence>
<gene>
    <name evidence="2" type="ORF">BDV98DRAFT_604162</name>
</gene>
<dbReference type="InterPro" id="IPR037647">
    <property type="entry name" value="HIRIP3"/>
</dbReference>
<keyword evidence="3" id="KW-1185">Reference proteome</keyword>
<dbReference type="OrthoDB" id="552755at2759"/>
<dbReference type="PANTHER" id="PTHR15410:SF2">
    <property type="entry name" value="HIRA-INTERACTING PROTEIN 3"/>
    <property type="match status" value="1"/>
</dbReference>
<protein>
    <submittedName>
        <fullName evidence="2">Uncharacterized protein</fullName>
    </submittedName>
</protein>
<feature type="compositionally biased region" description="Low complexity" evidence="1">
    <location>
        <begin position="129"/>
        <end position="141"/>
    </location>
</feature>
<evidence type="ECO:0000313" key="2">
    <source>
        <dbReference type="EMBL" id="TFL02235.1"/>
    </source>
</evidence>
<dbReference type="EMBL" id="ML178823">
    <property type="protein sequence ID" value="TFL02235.1"/>
    <property type="molecule type" value="Genomic_DNA"/>
</dbReference>
<feature type="region of interest" description="Disordered" evidence="1">
    <location>
        <begin position="1"/>
        <end position="208"/>
    </location>
</feature>
<proteinExistence type="predicted"/>
<dbReference type="STRING" id="1884261.A0A5C3QJN9"/>
<dbReference type="Proteomes" id="UP000305067">
    <property type="component" value="Unassembled WGS sequence"/>
</dbReference>
<evidence type="ECO:0000313" key="3">
    <source>
        <dbReference type="Proteomes" id="UP000305067"/>
    </source>
</evidence>
<name>A0A5C3QJN9_9AGAR</name>
<dbReference type="PANTHER" id="PTHR15410">
    <property type="entry name" value="HIRA-INTERACTING PROTEIN 3"/>
    <property type="match status" value="1"/>
</dbReference>
<dbReference type="AlphaFoldDB" id="A0A5C3QJN9"/>
<dbReference type="GO" id="GO:0005634">
    <property type="term" value="C:nucleus"/>
    <property type="evidence" value="ECO:0007669"/>
    <property type="project" value="TreeGrafter"/>
</dbReference>
<reference evidence="2 3" key="1">
    <citation type="journal article" date="2019" name="Nat. Ecol. Evol.">
        <title>Megaphylogeny resolves global patterns of mushroom evolution.</title>
        <authorList>
            <person name="Varga T."/>
            <person name="Krizsan K."/>
            <person name="Foldi C."/>
            <person name="Dima B."/>
            <person name="Sanchez-Garcia M."/>
            <person name="Sanchez-Ramirez S."/>
            <person name="Szollosi G.J."/>
            <person name="Szarkandi J.G."/>
            <person name="Papp V."/>
            <person name="Albert L."/>
            <person name="Andreopoulos W."/>
            <person name="Angelini C."/>
            <person name="Antonin V."/>
            <person name="Barry K.W."/>
            <person name="Bougher N.L."/>
            <person name="Buchanan P."/>
            <person name="Buyck B."/>
            <person name="Bense V."/>
            <person name="Catcheside P."/>
            <person name="Chovatia M."/>
            <person name="Cooper J."/>
            <person name="Damon W."/>
            <person name="Desjardin D."/>
            <person name="Finy P."/>
            <person name="Geml J."/>
            <person name="Haridas S."/>
            <person name="Hughes K."/>
            <person name="Justo A."/>
            <person name="Karasinski D."/>
            <person name="Kautmanova I."/>
            <person name="Kiss B."/>
            <person name="Kocsube S."/>
            <person name="Kotiranta H."/>
            <person name="LaButti K.M."/>
            <person name="Lechner B.E."/>
            <person name="Liimatainen K."/>
            <person name="Lipzen A."/>
            <person name="Lukacs Z."/>
            <person name="Mihaltcheva S."/>
            <person name="Morgado L.N."/>
            <person name="Niskanen T."/>
            <person name="Noordeloos M.E."/>
            <person name="Ohm R.A."/>
            <person name="Ortiz-Santana B."/>
            <person name="Ovrebo C."/>
            <person name="Racz N."/>
            <person name="Riley R."/>
            <person name="Savchenko A."/>
            <person name="Shiryaev A."/>
            <person name="Soop K."/>
            <person name="Spirin V."/>
            <person name="Szebenyi C."/>
            <person name="Tomsovsky M."/>
            <person name="Tulloss R.E."/>
            <person name="Uehling J."/>
            <person name="Grigoriev I.V."/>
            <person name="Vagvolgyi C."/>
            <person name="Papp T."/>
            <person name="Martin F.M."/>
            <person name="Miettinen O."/>
            <person name="Hibbett D.S."/>
            <person name="Nagy L.G."/>
        </authorList>
    </citation>
    <scope>NUCLEOTIDE SEQUENCE [LARGE SCALE GENOMIC DNA]</scope>
    <source>
        <strain evidence="2 3">CBS 309.79</strain>
    </source>
</reference>
<organism evidence="2 3">
    <name type="scientific">Pterulicium gracile</name>
    <dbReference type="NCBI Taxonomy" id="1884261"/>
    <lineage>
        <taxon>Eukaryota</taxon>
        <taxon>Fungi</taxon>
        <taxon>Dikarya</taxon>
        <taxon>Basidiomycota</taxon>
        <taxon>Agaricomycotina</taxon>
        <taxon>Agaricomycetes</taxon>
        <taxon>Agaricomycetidae</taxon>
        <taxon>Agaricales</taxon>
        <taxon>Pleurotineae</taxon>
        <taxon>Pterulaceae</taxon>
        <taxon>Pterulicium</taxon>
    </lineage>
</organism>
<feature type="region of interest" description="Disordered" evidence="1">
    <location>
        <begin position="280"/>
        <end position="347"/>
    </location>
</feature>
<feature type="compositionally biased region" description="Basic and acidic residues" evidence="1">
    <location>
        <begin position="190"/>
        <end position="208"/>
    </location>
</feature>
<feature type="compositionally biased region" description="Low complexity" evidence="1">
    <location>
        <begin position="1"/>
        <end position="21"/>
    </location>
</feature>
<accession>A0A5C3QJN9</accession>
<evidence type="ECO:0000256" key="1">
    <source>
        <dbReference type="SAM" id="MobiDB-lite"/>
    </source>
</evidence>
<feature type="compositionally biased region" description="Polar residues" evidence="1">
    <location>
        <begin position="22"/>
        <end position="32"/>
    </location>
</feature>
<feature type="compositionally biased region" description="Low complexity" evidence="1">
    <location>
        <begin position="89"/>
        <end position="99"/>
    </location>
</feature>